<sequence>MRWCHVGTPLPLLCRWRADAHEPSGWASLDGPPRGCCALVGHVLRDAPRWAVRGAPARRVDELKSNGGF</sequence>
<accession>U2QFM0</accession>
<protein>
    <submittedName>
        <fullName evidence="1">Uncharacterized protein</fullName>
    </submittedName>
</protein>
<comment type="caution">
    <text evidence="1">The sequence shown here is derived from an EMBL/GenBank/DDBJ whole genome shotgun (WGS) entry which is preliminary data.</text>
</comment>
<dbReference type="EMBL" id="ACVN02000200">
    <property type="protein sequence ID" value="ERK54954.1"/>
    <property type="molecule type" value="Genomic_DNA"/>
</dbReference>
<dbReference type="AlphaFoldDB" id="U2QFM0"/>
<proteinExistence type="predicted"/>
<name>U2QFM0_9ACTN</name>
<organism evidence="1 2">
    <name type="scientific">Propionibacterium acidifaciens F0233</name>
    <dbReference type="NCBI Taxonomy" id="553198"/>
    <lineage>
        <taxon>Bacteria</taxon>
        <taxon>Bacillati</taxon>
        <taxon>Actinomycetota</taxon>
        <taxon>Actinomycetes</taxon>
        <taxon>Propionibacteriales</taxon>
        <taxon>Propionibacteriaceae</taxon>
        <taxon>Propionibacterium</taxon>
    </lineage>
</organism>
<keyword evidence="2" id="KW-1185">Reference proteome</keyword>
<gene>
    <name evidence="1" type="ORF">HMPREF0682_1699</name>
</gene>
<dbReference type="Proteomes" id="UP000017052">
    <property type="component" value="Unassembled WGS sequence"/>
</dbReference>
<reference evidence="1" key="1">
    <citation type="submission" date="2013-08" db="EMBL/GenBank/DDBJ databases">
        <authorList>
            <person name="Durkin A.S."/>
            <person name="Haft D.R."/>
            <person name="McCorrison J."/>
            <person name="Torralba M."/>
            <person name="Gillis M."/>
            <person name="Haft D.H."/>
            <person name="Methe B."/>
            <person name="Sutton G."/>
            <person name="Nelson K.E."/>
        </authorList>
    </citation>
    <scope>NUCLEOTIDE SEQUENCE [LARGE SCALE GENOMIC DNA]</scope>
    <source>
        <strain evidence="1">F0233</strain>
    </source>
</reference>
<evidence type="ECO:0000313" key="1">
    <source>
        <dbReference type="EMBL" id="ERK54954.1"/>
    </source>
</evidence>
<evidence type="ECO:0000313" key="2">
    <source>
        <dbReference type="Proteomes" id="UP000017052"/>
    </source>
</evidence>